<dbReference type="EMBL" id="NEDP02002418">
    <property type="protein sequence ID" value="OWF50916.1"/>
    <property type="molecule type" value="Genomic_DNA"/>
</dbReference>
<reference evidence="2 3" key="1">
    <citation type="journal article" date="2017" name="Nat. Ecol. Evol.">
        <title>Scallop genome provides insights into evolution of bilaterian karyotype and development.</title>
        <authorList>
            <person name="Wang S."/>
            <person name="Zhang J."/>
            <person name="Jiao W."/>
            <person name="Li J."/>
            <person name="Xun X."/>
            <person name="Sun Y."/>
            <person name="Guo X."/>
            <person name="Huan P."/>
            <person name="Dong B."/>
            <person name="Zhang L."/>
            <person name="Hu X."/>
            <person name="Sun X."/>
            <person name="Wang J."/>
            <person name="Zhao C."/>
            <person name="Wang Y."/>
            <person name="Wang D."/>
            <person name="Huang X."/>
            <person name="Wang R."/>
            <person name="Lv J."/>
            <person name="Li Y."/>
            <person name="Zhang Z."/>
            <person name="Liu B."/>
            <person name="Lu W."/>
            <person name="Hui Y."/>
            <person name="Liang J."/>
            <person name="Zhou Z."/>
            <person name="Hou R."/>
            <person name="Li X."/>
            <person name="Liu Y."/>
            <person name="Li H."/>
            <person name="Ning X."/>
            <person name="Lin Y."/>
            <person name="Zhao L."/>
            <person name="Xing Q."/>
            <person name="Dou J."/>
            <person name="Li Y."/>
            <person name="Mao J."/>
            <person name="Guo H."/>
            <person name="Dou H."/>
            <person name="Li T."/>
            <person name="Mu C."/>
            <person name="Jiang W."/>
            <person name="Fu Q."/>
            <person name="Fu X."/>
            <person name="Miao Y."/>
            <person name="Liu J."/>
            <person name="Yu Q."/>
            <person name="Li R."/>
            <person name="Liao H."/>
            <person name="Li X."/>
            <person name="Kong Y."/>
            <person name="Jiang Z."/>
            <person name="Chourrout D."/>
            <person name="Li R."/>
            <person name="Bao Z."/>
        </authorList>
    </citation>
    <scope>NUCLEOTIDE SEQUENCE [LARGE SCALE GENOMIC DNA]</scope>
    <source>
        <strain evidence="2 3">PY_sf001</strain>
    </source>
</reference>
<dbReference type="Proteomes" id="UP000242188">
    <property type="component" value="Unassembled WGS sequence"/>
</dbReference>
<evidence type="ECO:0000313" key="3">
    <source>
        <dbReference type="Proteomes" id="UP000242188"/>
    </source>
</evidence>
<gene>
    <name evidence="2" type="ORF">KP79_PYT04562</name>
</gene>
<keyword evidence="3" id="KW-1185">Reference proteome</keyword>
<sequence>MANVFTKRTGKPRTTTLSDYGRGFENTKPRFFPRIPSPTRVANPHPPGLRYQLISQEKPAYGIWHPDLNKISKRIPAMVDHLRWVNFSCGPLIRHVNEMGKAPAVVYTETTTSRVSYRNPSRFPEIQGQKASRFSHTPSGGPAVGIVPNLILSRYPPVKDPENIASE</sequence>
<protein>
    <submittedName>
        <fullName evidence="2">Uncharacterized protein</fullName>
    </submittedName>
</protein>
<organism evidence="2 3">
    <name type="scientific">Mizuhopecten yessoensis</name>
    <name type="common">Japanese scallop</name>
    <name type="synonym">Patinopecten yessoensis</name>
    <dbReference type="NCBI Taxonomy" id="6573"/>
    <lineage>
        <taxon>Eukaryota</taxon>
        <taxon>Metazoa</taxon>
        <taxon>Spiralia</taxon>
        <taxon>Lophotrochozoa</taxon>
        <taxon>Mollusca</taxon>
        <taxon>Bivalvia</taxon>
        <taxon>Autobranchia</taxon>
        <taxon>Pteriomorphia</taxon>
        <taxon>Pectinida</taxon>
        <taxon>Pectinoidea</taxon>
        <taxon>Pectinidae</taxon>
        <taxon>Mizuhopecten</taxon>
    </lineage>
</organism>
<evidence type="ECO:0000313" key="2">
    <source>
        <dbReference type="EMBL" id="OWF50916.1"/>
    </source>
</evidence>
<dbReference type="AlphaFoldDB" id="A0A210QQ96"/>
<accession>A0A210QQ96</accession>
<proteinExistence type="predicted"/>
<comment type="caution">
    <text evidence="2">The sequence shown here is derived from an EMBL/GenBank/DDBJ whole genome shotgun (WGS) entry which is preliminary data.</text>
</comment>
<dbReference type="OrthoDB" id="10031370at2759"/>
<evidence type="ECO:0000256" key="1">
    <source>
        <dbReference type="SAM" id="MobiDB-lite"/>
    </source>
</evidence>
<name>A0A210QQ96_MIZYE</name>
<feature type="region of interest" description="Disordered" evidence="1">
    <location>
        <begin position="1"/>
        <end position="25"/>
    </location>
</feature>